<comment type="catalytic activity">
    <reaction evidence="8">
        <text>L-threonyl-[protein] + ATP = O-phospho-L-threonyl-[protein] + ADP + H(+)</text>
        <dbReference type="Rhea" id="RHEA:46608"/>
        <dbReference type="Rhea" id="RHEA-COMP:11060"/>
        <dbReference type="Rhea" id="RHEA-COMP:11605"/>
        <dbReference type="ChEBI" id="CHEBI:15378"/>
        <dbReference type="ChEBI" id="CHEBI:30013"/>
        <dbReference type="ChEBI" id="CHEBI:30616"/>
        <dbReference type="ChEBI" id="CHEBI:61977"/>
        <dbReference type="ChEBI" id="CHEBI:456216"/>
        <dbReference type="EC" id="2.7.11.1"/>
    </reaction>
</comment>
<dbReference type="eggNOG" id="KOG0603">
    <property type="taxonomic scope" value="Eukaryota"/>
</dbReference>
<keyword evidence="7 10" id="KW-0067">ATP-binding</keyword>
<dbReference type="AlphaFoldDB" id="A0A067QGK9"/>
<evidence type="ECO:0000256" key="13">
    <source>
        <dbReference type="SAM" id="MobiDB-lite"/>
    </source>
</evidence>
<evidence type="ECO:0000256" key="11">
    <source>
        <dbReference type="RuleBase" id="RU000304"/>
    </source>
</evidence>
<evidence type="ECO:0000256" key="9">
    <source>
        <dbReference type="ARBA" id="ARBA00048679"/>
    </source>
</evidence>
<feature type="coiled-coil region" evidence="12">
    <location>
        <begin position="36"/>
        <end position="98"/>
    </location>
</feature>
<dbReference type="GO" id="GO:0005524">
    <property type="term" value="F:ATP binding"/>
    <property type="evidence" value="ECO:0007669"/>
    <property type="project" value="UniProtKB-UniRule"/>
</dbReference>
<keyword evidence="4" id="KW-0808">Transferase</keyword>
<dbReference type="GO" id="GO:0007010">
    <property type="term" value="P:cytoskeleton organization"/>
    <property type="evidence" value="ECO:0007669"/>
    <property type="project" value="UniProtKB-ARBA"/>
</dbReference>
<evidence type="ECO:0000256" key="4">
    <source>
        <dbReference type="ARBA" id="ARBA00022679"/>
    </source>
</evidence>
<gene>
    <name evidence="15" type="ORF">L798_03478</name>
</gene>
<feature type="region of interest" description="Disordered" evidence="13">
    <location>
        <begin position="460"/>
        <end position="482"/>
    </location>
</feature>
<evidence type="ECO:0000256" key="3">
    <source>
        <dbReference type="ARBA" id="ARBA00022553"/>
    </source>
</evidence>
<evidence type="ECO:0000256" key="6">
    <source>
        <dbReference type="ARBA" id="ARBA00022777"/>
    </source>
</evidence>
<dbReference type="InParanoid" id="A0A067QGK9"/>
<proteinExistence type="inferred from homology"/>
<feature type="domain" description="Protein kinase" evidence="14">
    <location>
        <begin position="151"/>
        <end position="421"/>
    </location>
</feature>
<dbReference type="PANTHER" id="PTHR24351">
    <property type="entry name" value="RIBOSOMAL PROTEIN S6 KINASE"/>
    <property type="match status" value="1"/>
</dbReference>
<comment type="catalytic activity">
    <reaction evidence="9">
        <text>L-seryl-[protein] + ATP = O-phospho-L-seryl-[protein] + ADP + H(+)</text>
        <dbReference type="Rhea" id="RHEA:17989"/>
        <dbReference type="Rhea" id="RHEA-COMP:9863"/>
        <dbReference type="Rhea" id="RHEA-COMP:11604"/>
        <dbReference type="ChEBI" id="CHEBI:15378"/>
        <dbReference type="ChEBI" id="CHEBI:29999"/>
        <dbReference type="ChEBI" id="CHEBI:30616"/>
        <dbReference type="ChEBI" id="CHEBI:83421"/>
        <dbReference type="ChEBI" id="CHEBI:456216"/>
        <dbReference type="EC" id="2.7.11.1"/>
    </reaction>
</comment>
<feature type="binding site" evidence="10">
    <location>
        <position position="183"/>
    </location>
    <ligand>
        <name>ATP</name>
        <dbReference type="ChEBI" id="CHEBI:30616"/>
    </ligand>
</feature>
<keyword evidence="16" id="KW-1185">Reference proteome</keyword>
<keyword evidence="12" id="KW-0175">Coiled coil</keyword>
<evidence type="ECO:0000256" key="5">
    <source>
        <dbReference type="ARBA" id="ARBA00022741"/>
    </source>
</evidence>
<accession>A0A067QGK9</accession>
<evidence type="ECO:0000259" key="14">
    <source>
        <dbReference type="PROSITE" id="PS50011"/>
    </source>
</evidence>
<reference evidence="15 16" key="1">
    <citation type="journal article" date="2014" name="Nat. Commun.">
        <title>Molecular traces of alternative social organization in a termite genome.</title>
        <authorList>
            <person name="Terrapon N."/>
            <person name="Li C."/>
            <person name="Robertson H.M."/>
            <person name="Ji L."/>
            <person name="Meng X."/>
            <person name="Booth W."/>
            <person name="Chen Z."/>
            <person name="Childers C.P."/>
            <person name="Glastad K.M."/>
            <person name="Gokhale K."/>
            <person name="Gowin J."/>
            <person name="Gronenberg W."/>
            <person name="Hermansen R.A."/>
            <person name="Hu H."/>
            <person name="Hunt B.G."/>
            <person name="Huylmans A.K."/>
            <person name="Khalil S.M."/>
            <person name="Mitchell R.D."/>
            <person name="Munoz-Torres M.C."/>
            <person name="Mustard J.A."/>
            <person name="Pan H."/>
            <person name="Reese J.T."/>
            <person name="Scharf M.E."/>
            <person name="Sun F."/>
            <person name="Vogel H."/>
            <person name="Xiao J."/>
            <person name="Yang W."/>
            <person name="Yang Z."/>
            <person name="Yang Z."/>
            <person name="Zhou J."/>
            <person name="Zhu J."/>
            <person name="Brent C.S."/>
            <person name="Elsik C.G."/>
            <person name="Goodisman M.A."/>
            <person name="Liberles D.A."/>
            <person name="Roe R.M."/>
            <person name="Vargo E.L."/>
            <person name="Vilcinskas A."/>
            <person name="Wang J."/>
            <person name="Bornberg-Bauer E."/>
            <person name="Korb J."/>
            <person name="Zhang G."/>
            <person name="Liebig J."/>
        </authorList>
    </citation>
    <scope>NUCLEOTIDE SEQUENCE [LARGE SCALE GENOMIC DNA]</scope>
    <source>
        <tissue evidence="15">Whole organism</tissue>
    </source>
</reference>
<dbReference type="PROSITE" id="PS00107">
    <property type="entry name" value="PROTEIN_KINASE_ATP"/>
    <property type="match status" value="1"/>
</dbReference>
<name>A0A067QGK9_ZOONE</name>
<dbReference type="SUPFAM" id="SSF56112">
    <property type="entry name" value="Protein kinase-like (PK-like)"/>
    <property type="match status" value="1"/>
</dbReference>
<keyword evidence="5 10" id="KW-0547">Nucleotide-binding</keyword>
<evidence type="ECO:0000313" key="15">
    <source>
        <dbReference type="EMBL" id="KDR07104.1"/>
    </source>
</evidence>
<dbReference type="FunFam" id="1.10.510.10:FF:000024">
    <property type="entry name" value="Probable serine/threonine-protein kinase cot-1"/>
    <property type="match status" value="1"/>
</dbReference>
<dbReference type="GO" id="GO:0004674">
    <property type="term" value="F:protein serine/threonine kinase activity"/>
    <property type="evidence" value="ECO:0007669"/>
    <property type="project" value="UniProtKB-KW"/>
</dbReference>
<dbReference type="InterPro" id="IPR000719">
    <property type="entry name" value="Prot_kinase_dom"/>
</dbReference>
<sequence length="482" mass="55030">MENVETLIDDLIGAGKKEKCGDQILAEPLFMILNHFARMEKELSDLRERNRDVEDLRAKVKDLENQHVIEMRITHGTINGLIQVVSNIMAENEDLKQQIQSFRGCHHQELAPASSENWDEDCSENWDEDCSGQGADQGRLDEADLPRLKDFEPLQLLGTGGYGKVYLVRKVGGVDDGTKYALKTQDINEIMSCEAFRQQYRTERELLEKGLEAPFMVGLYYSFETQSNLCLVQDYYAGTGCNLFDLLWELGGMFTVDESRMYLAEIIEAVEYLHKLRVIHRDLKPENILVDIQGHIAVADYGLCKQFVCSKEGDRAYSQCGTSQYMAPEIFIGEGYSYVMDWWSVGVTAFVMMVGHRPFEYDEHQNDSALCCKILHDKPDIPLWFLDCEVDLIERMLKKNPRLRLGGGKRGAQEIKEHPFFDGINWGDVSKRQLRMPHSLDFEWEGVSDIKHLGEHSVSFLSPGDESGNNEGRESDLSEVLL</sequence>
<organism evidence="15 16">
    <name type="scientific">Zootermopsis nevadensis</name>
    <name type="common">Dampwood termite</name>
    <dbReference type="NCBI Taxonomy" id="136037"/>
    <lineage>
        <taxon>Eukaryota</taxon>
        <taxon>Metazoa</taxon>
        <taxon>Ecdysozoa</taxon>
        <taxon>Arthropoda</taxon>
        <taxon>Hexapoda</taxon>
        <taxon>Insecta</taxon>
        <taxon>Pterygota</taxon>
        <taxon>Neoptera</taxon>
        <taxon>Polyneoptera</taxon>
        <taxon>Dictyoptera</taxon>
        <taxon>Blattodea</taxon>
        <taxon>Blattoidea</taxon>
        <taxon>Termitoidae</taxon>
        <taxon>Termopsidae</taxon>
        <taxon>Zootermopsis</taxon>
    </lineage>
</organism>
<protein>
    <recommendedName>
        <fullName evidence="1">non-specific serine/threonine protein kinase</fullName>
        <ecNumber evidence="1">2.7.11.1</ecNumber>
    </recommendedName>
</protein>
<dbReference type="EMBL" id="KK853507">
    <property type="protein sequence ID" value="KDR07104.1"/>
    <property type="molecule type" value="Genomic_DNA"/>
</dbReference>
<evidence type="ECO:0000256" key="8">
    <source>
        <dbReference type="ARBA" id="ARBA00047899"/>
    </source>
</evidence>
<dbReference type="InterPro" id="IPR011009">
    <property type="entry name" value="Kinase-like_dom_sf"/>
</dbReference>
<dbReference type="Pfam" id="PF00069">
    <property type="entry name" value="Pkinase"/>
    <property type="match status" value="1"/>
</dbReference>
<dbReference type="Gene3D" id="3.30.200.20">
    <property type="entry name" value="Phosphorylase Kinase, domain 1"/>
    <property type="match status" value="1"/>
</dbReference>
<dbReference type="EC" id="2.7.11.1" evidence="1"/>
<dbReference type="InterPro" id="IPR017441">
    <property type="entry name" value="Protein_kinase_ATP_BS"/>
</dbReference>
<dbReference type="Proteomes" id="UP000027135">
    <property type="component" value="Unassembled WGS sequence"/>
</dbReference>
<keyword evidence="3" id="KW-0597">Phosphoprotein</keyword>
<evidence type="ECO:0000256" key="10">
    <source>
        <dbReference type="PROSITE-ProRule" id="PRU10141"/>
    </source>
</evidence>
<keyword evidence="6 15" id="KW-0418">Kinase</keyword>
<dbReference type="PROSITE" id="PS50011">
    <property type="entry name" value="PROTEIN_KINASE_DOM"/>
    <property type="match status" value="1"/>
</dbReference>
<dbReference type="Gene3D" id="1.10.510.10">
    <property type="entry name" value="Transferase(Phosphotransferase) domain 1"/>
    <property type="match status" value="1"/>
</dbReference>
<dbReference type="STRING" id="136037.A0A067QGK9"/>
<evidence type="ECO:0000313" key="16">
    <source>
        <dbReference type="Proteomes" id="UP000027135"/>
    </source>
</evidence>
<feature type="region of interest" description="Disordered" evidence="13">
    <location>
        <begin position="116"/>
        <end position="137"/>
    </location>
</feature>
<evidence type="ECO:0000256" key="7">
    <source>
        <dbReference type="ARBA" id="ARBA00022840"/>
    </source>
</evidence>
<evidence type="ECO:0000256" key="1">
    <source>
        <dbReference type="ARBA" id="ARBA00012513"/>
    </source>
</evidence>
<evidence type="ECO:0000256" key="12">
    <source>
        <dbReference type="SAM" id="Coils"/>
    </source>
</evidence>
<feature type="compositionally biased region" description="Acidic residues" evidence="13">
    <location>
        <begin position="117"/>
        <end position="130"/>
    </location>
</feature>
<dbReference type="InterPro" id="IPR008271">
    <property type="entry name" value="Ser/Thr_kinase_AS"/>
</dbReference>
<keyword evidence="2 11" id="KW-0723">Serine/threonine-protein kinase</keyword>
<dbReference type="SMART" id="SM00220">
    <property type="entry name" value="S_TKc"/>
    <property type="match status" value="1"/>
</dbReference>
<comment type="similarity">
    <text evidence="11">Belongs to the protein kinase superfamily.</text>
</comment>
<dbReference type="PROSITE" id="PS00108">
    <property type="entry name" value="PROTEIN_KINASE_ST"/>
    <property type="match status" value="1"/>
</dbReference>
<evidence type="ECO:0000256" key="2">
    <source>
        <dbReference type="ARBA" id="ARBA00022527"/>
    </source>
</evidence>